<dbReference type="RefSeq" id="WP_130494352.1">
    <property type="nucleotide sequence ID" value="NZ_SGXD01000005.1"/>
</dbReference>
<accession>A0A4Q7NBE6</accession>
<dbReference type="InterPro" id="IPR008407">
    <property type="entry name" value="Brnchd-chn_aa_trnsp_AzlD"/>
</dbReference>
<proteinExistence type="predicted"/>
<dbReference type="AlphaFoldDB" id="A0A4Q7NBE6"/>
<organism evidence="2 3">
    <name type="scientific">Motilibacter rhizosphaerae</name>
    <dbReference type="NCBI Taxonomy" id="598652"/>
    <lineage>
        <taxon>Bacteria</taxon>
        <taxon>Bacillati</taxon>
        <taxon>Actinomycetota</taxon>
        <taxon>Actinomycetes</taxon>
        <taxon>Motilibacterales</taxon>
        <taxon>Motilibacteraceae</taxon>
        <taxon>Motilibacter</taxon>
    </lineage>
</organism>
<dbReference type="OrthoDB" id="5197630at2"/>
<sequence>MSWTFVLVLAAGVYLPKLLGHLVPEQVLEAPVVQRFAAVAPAGLLAALVLTQTFVSGTSYVLEPRAAGLGVALAAVALRAPFLVVVMSAVLTAAVVHAL</sequence>
<keyword evidence="3" id="KW-1185">Reference proteome</keyword>
<name>A0A4Q7NBE6_9ACTN</name>
<reference evidence="2 3" key="1">
    <citation type="submission" date="2019-02" db="EMBL/GenBank/DDBJ databases">
        <title>Genomic Encyclopedia of Type Strains, Phase IV (KMG-IV): sequencing the most valuable type-strain genomes for metagenomic binning, comparative biology and taxonomic classification.</title>
        <authorList>
            <person name="Goeker M."/>
        </authorList>
    </citation>
    <scope>NUCLEOTIDE SEQUENCE [LARGE SCALE GENOMIC DNA]</scope>
    <source>
        <strain evidence="2 3">DSM 45622</strain>
    </source>
</reference>
<comment type="caution">
    <text evidence="2">The sequence shown here is derived from an EMBL/GenBank/DDBJ whole genome shotgun (WGS) entry which is preliminary data.</text>
</comment>
<feature type="transmembrane region" description="Helical" evidence="1">
    <location>
        <begin position="67"/>
        <end position="96"/>
    </location>
</feature>
<keyword evidence="1" id="KW-1133">Transmembrane helix</keyword>
<evidence type="ECO:0000256" key="1">
    <source>
        <dbReference type="SAM" id="Phobius"/>
    </source>
</evidence>
<evidence type="ECO:0000313" key="2">
    <source>
        <dbReference type="EMBL" id="RZS80150.1"/>
    </source>
</evidence>
<dbReference type="EMBL" id="SGXD01000005">
    <property type="protein sequence ID" value="RZS80150.1"/>
    <property type="molecule type" value="Genomic_DNA"/>
</dbReference>
<keyword evidence="1" id="KW-0472">Membrane</keyword>
<protein>
    <submittedName>
        <fullName evidence="2">Branched-subunit amino acid transport protein AzlD</fullName>
    </submittedName>
</protein>
<dbReference type="Proteomes" id="UP000293638">
    <property type="component" value="Unassembled WGS sequence"/>
</dbReference>
<keyword evidence="1" id="KW-0812">Transmembrane</keyword>
<gene>
    <name evidence="2" type="ORF">EV189_3631</name>
</gene>
<evidence type="ECO:0000313" key="3">
    <source>
        <dbReference type="Proteomes" id="UP000293638"/>
    </source>
</evidence>
<feature type="transmembrane region" description="Helical" evidence="1">
    <location>
        <begin position="36"/>
        <end position="55"/>
    </location>
</feature>
<dbReference type="Pfam" id="PF05437">
    <property type="entry name" value="AzlD"/>
    <property type="match status" value="1"/>
</dbReference>